<dbReference type="Gene3D" id="3.30.420.10">
    <property type="entry name" value="Ribonuclease H-like superfamily/Ribonuclease H"/>
    <property type="match status" value="1"/>
</dbReference>
<protein>
    <recommendedName>
        <fullName evidence="1">Integrase catalytic domain-containing protein</fullName>
    </recommendedName>
</protein>
<dbReference type="AlphaFoldDB" id="A0AAQ3PLV8"/>
<evidence type="ECO:0000259" key="1">
    <source>
        <dbReference type="PROSITE" id="PS50994"/>
    </source>
</evidence>
<accession>A0AAQ3PLV8</accession>
<dbReference type="PANTHER" id="PTHR42648">
    <property type="entry name" value="TRANSPOSASE, PUTATIVE-RELATED"/>
    <property type="match status" value="1"/>
</dbReference>
<dbReference type="GO" id="GO:0003676">
    <property type="term" value="F:nucleic acid binding"/>
    <property type="evidence" value="ECO:0007669"/>
    <property type="project" value="InterPro"/>
</dbReference>
<dbReference type="PANTHER" id="PTHR42648:SF25">
    <property type="entry name" value="RNA-DIRECTED DNA POLYMERASE"/>
    <property type="match status" value="1"/>
</dbReference>
<dbReference type="InterPro" id="IPR012337">
    <property type="entry name" value="RNaseH-like_sf"/>
</dbReference>
<dbReference type="GO" id="GO:0015074">
    <property type="term" value="P:DNA integration"/>
    <property type="evidence" value="ECO:0007669"/>
    <property type="project" value="InterPro"/>
</dbReference>
<dbReference type="InterPro" id="IPR039537">
    <property type="entry name" value="Retrotran_Ty1/copia-like"/>
</dbReference>
<dbReference type="PROSITE" id="PS50994">
    <property type="entry name" value="INTEGRASE"/>
    <property type="match status" value="1"/>
</dbReference>
<dbReference type="Pfam" id="PF13976">
    <property type="entry name" value="gag_pre-integrs"/>
    <property type="match status" value="1"/>
</dbReference>
<name>A0AAQ3PLV8_PASNO</name>
<evidence type="ECO:0000313" key="2">
    <source>
        <dbReference type="EMBL" id="WVZ54432.1"/>
    </source>
</evidence>
<reference evidence="2 3" key="1">
    <citation type="submission" date="2024-02" db="EMBL/GenBank/DDBJ databases">
        <title>High-quality chromosome-scale genome assembly of Pensacola bahiagrass (Paspalum notatum Flugge var. saurae).</title>
        <authorList>
            <person name="Vega J.M."/>
            <person name="Podio M."/>
            <person name="Orjuela J."/>
            <person name="Siena L.A."/>
            <person name="Pessino S.C."/>
            <person name="Combes M.C."/>
            <person name="Mariac C."/>
            <person name="Albertini E."/>
            <person name="Pupilli F."/>
            <person name="Ortiz J.P.A."/>
            <person name="Leblanc O."/>
        </authorList>
    </citation>
    <scope>NUCLEOTIDE SEQUENCE [LARGE SCALE GENOMIC DNA]</scope>
    <source>
        <strain evidence="2">R1</strain>
        <tissue evidence="2">Leaf</tissue>
    </source>
</reference>
<sequence>MDEGGCRVDINHGVLHIFDRQKKLLVRVKRTAGRLYQLQATVGKPACFALHSAEDTWLWHGQFGHLGFNNLRKLAREELVRGLPPLEPINKVCDACLAGKQRRASFPEQARRRATHVLDLVHGDLCDPITPATPSGNSRYMWIKLIAGKDDAASAIKNFQAAVEVESGRRLKVLHTYHGRESTSIEFGEYCANRGVQRQLTAPYSP</sequence>
<dbReference type="SUPFAM" id="SSF53098">
    <property type="entry name" value="Ribonuclease H-like"/>
    <property type="match status" value="1"/>
</dbReference>
<dbReference type="InterPro" id="IPR036397">
    <property type="entry name" value="RNaseH_sf"/>
</dbReference>
<organism evidence="2 3">
    <name type="scientific">Paspalum notatum var. saurae</name>
    <dbReference type="NCBI Taxonomy" id="547442"/>
    <lineage>
        <taxon>Eukaryota</taxon>
        <taxon>Viridiplantae</taxon>
        <taxon>Streptophyta</taxon>
        <taxon>Embryophyta</taxon>
        <taxon>Tracheophyta</taxon>
        <taxon>Spermatophyta</taxon>
        <taxon>Magnoliopsida</taxon>
        <taxon>Liliopsida</taxon>
        <taxon>Poales</taxon>
        <taxon>Poaceae</taxon>
        <taxon>PACMAD clade</taxon>
        <taxon>Panicoideae</taxon>
        <taxon>Andropogonodae</taxon>
        <taxon>Paspaleae</taxon>
        <taxon>Paspalinae</taxon>
        <taxon>Paspalum</taxon>
    </lineage>
</organism>
<proteinExistence type="predicted"/>
<dbReference type="InterPro" id="IPR025724">
    <property type="entry name" value="GAG-pre-integrase_dom"/>
</dbReference>
<keyword evidence="3" id="KW-1185">Reference proteome</keyword>
<dbReference type="Proteomes" id="UP001341281">
    <property type="component" value="Chromosome 01"/>
</dbReference>
<gene>
    <name evidence="2" type="ORF">U9M48_005224</name>
</gene>
<evidence type="ECO:0000313" key="3">
    <source>
        <dbReference type="Proteomes" id="UP001341281"/>
    </source>
</evidence>
<dbReference type="EMBL" id="CP144745">
    <property type="protein sequence ID" value="WVZ54432.1"/>
    <property type="molecule type" value="Genomic_DNA"/>
</dbReference>
<feature type="domain" description="Integrase catalytic" evidence="1">
    <location>
        <begin position="103"/>
        <end position="206"/>
    </location>
</feature>
<dbReference type="InterPro" id="IPR001584">
    <property type="entry name" value="Integrase_cat-core"/>
</dbReference>